<dbReference type="Pfam" id="PF01882">
    <property type="entry name" value="DUF58"/>
    <property type="match status" value="1"/>
</dbReference>
<dbReference type="AlphaFoldDB" id="A0A365KZ27"/>
<keyword evidence="1" id="KW-0812">Transmembrane</keyword>
<dbReference type="EMBL" id="QLZR01000003">
    <property type="protein sequence ID" value="RAZ77957.1"/>
    <property type="molecule type" value="Genomic_DNA"/>
</dbReference>
<keyword evidence="4" id="KW-1185">Reference proteome</keyword>
<comment type="caution">
    <text evidence="3">The sequence shown here is derived from an EMBL/GenBank/DDBJ whole genome shotgun (WGS) entry which is preliminary data.</text>
</comment>
<sequence length="404" mass="46698">MKRIKKALSLWGRIIFVIFILLLTFSFAMFQGGFVSWFIFYMALPFVLYSLLLVFYPLQDIELNRQIHTTQIRRGQKYSATVHFKRKLSFPLLYTVLTEKTNSIALRKRNPSDNRSMFMPGFRKTHTWHYEIEDMPRGEHVLEGIELEIADFFGWTKKTKMFPLKQTILVYPKTHDIPYRALESSYDQGAMAAPHTLVKDTTMATGIRDYQPGDRVSWIHWKSFARTQTLRTKEFEDRQAEDLFLLDDRKPSEKFELQVELVASLLQSIVRGNSSVAYLSVGNSIDSFPVIHSESHLQRVMYHLTKVLPDLDRPADEVVSRDLQQIRASTVIYVTAKLTVEMVDAIRRNVKNLNTCMCLVVTNNGEKFGKADEAARQFAVSKGFIVKLVAPENFASVFTEVSRK</sequence>
<keyword evidence="1" id="KW-1133">Transmembrane helix</keyword>
<gene>
    <name evidence="3" type="ORF">DP120_10815</name>
</gene>
<accession>A0A365KZ27</accession>
<dbReference type="PANTHER" id="PTHR34351:SF2">
    <property type="entry name" value="DUF58 DOMAIN-CONTAINING PROTEIN"/>
    <property type="match status" value="1"/>
</dbReference>
<evidence type="ECO:0000313" key="3">
    <source>
        <dbReference type="EMBL" id="RAZ77957.1"/>
    </source>
</evidence>
<keyword evidence="1" id="KW-0472">Membrane</keyword>
<dbReference type="Proteomes" id="UP000251002">
    <property type="component" value="Unassembled WGS sequence"/>
</dbReference>
<evidence type="ECO:0000256" key="1">
    <source>
        <dbReference type="SAM" id="Phobius"/>
    </source>
</evidence>
<reference evidence="3 4" key="1">
    <citation type="submission" date="2018-06" db="EMBL/GenBank/DDBJ databases">
        <title>The draft genome sequences of strains SCU63 and S1.</title>
        <authorList>
            <person name="Gan L."/>
        </authorList>
    </citation>
    <scope>NUCLEOTIDE SEQUENCE [LARGE SCALE GENOMIC DNA]</scope>
    <source>
        <strain evidence="3 4">SCU63</strain>
    </source>
</reference>
<feature type="domain" description="DUF58" evidence="2">
    <location>
        <begin position="207"/>
        <end position="353"/>
    </location>
</feature>
<dbReference type="PANTHER" id="PTHR34351">
    <property type="entry name" value="SLR1927 PROTEIN-RELATED"/>
    <property type="match status" value="1"/>
</dbReference>
<protein>
    <submittedName>
        <fullName evidence="3">DUF58 domain-containing protein</fullName>
    </submittedName>
</protein>
<evidence type="ECO:0000259" key="2">
    <source>
        <dbReference type="Pfam" id="PF01882"/>
    </source>
</evidence>
<proteinExistence type="predicted"/>
<dbReference type="InterPro" id="IPR002881">
    <property type="entry name" value="DUF58"/>
</dbReference>
<evidence type="ECO:0000313" key="4">
    <source>
        <dbReference type="Proteomes" id="UP000251002"/>
    </source>
</evidence>
<dbReference type="RefSeq" id="WP_112223685.1">
    <property type="nucleotide sequence ID" value="NZ_CP047673.1"/>
</dbReference>
<feature type="transmembrane region" description="Helical" evidence="1">
    <location>
        <begin position="7"/>
        <end position="28"/>
    </location>
</feature>
<name>A0A365KZ27_9BACL</name>
<feature type="transmembrane region" description="Helical" evidence="1">
    <location>
        <begin position="34"/>
        <end position="56"/>
    </location>
</feature>
<organism evidence="3 4">
    <name type="scientific">Planococcus halotolerans</name>
    <dbReference type="NCBI Taxonomy" id="2233542"/>
    <lineage>
        <taxon>Bacteria</taxon>
        <taxon>Bacillati</taxon>
        <taxon>Bacillota</taxon>
        <taxon>Bacilli</taxon>
        <taxon>Bacillales</taxon>
        <taxon>Caryophanaceae</taxon>
        <taxon>Planococcus</taxon>
    </lineage>
</organism>